<name>A0AAV2I5Q3_LYMST</name>
<comment type="caution">
    <text evidence="20">The sequence shown here is derived from an EMBL/GenBank/DDBJ whole genome shotgun (WGS) entry which is preliminary data.</text>
</comment>
<keyword evidence="9" id="KW-0547">Nucleotide-binding</keyword>
<dbReference type="EMBL" id="CAXITT010000400">
    <property type="protein sequence ID" value="CAL1540805.1"/>
    <property type="molecule type" value="Genomic_DNA"/>
</dbReference>
<evidence type="ECO:0000256" key="15">
    <source>
        <dbReference type="ARBA" id="ARBA00054716"/>
    </source>
</evidence>
<comment type="cofactor">
    <cofactor evidence="2">
        <name>Mg(2+)</name>
        <dbReference type="ChEBI" id="CHEBI:18420"/>
    </cofactor>
</comment>
<keyword evidence="8" id="KW-0597">Phosphoprotein</keyword>
<evidence type="ECO:0000313" key="20">
    <source>
        <dbReference type="EMBL" id="CAL1540805.1"/>
    </source>
</evidence>
<dbReference type="PANTHER" id="PTHR43721">
    <property type="entry name" value="ELONGATION FACTOR TU-RELATED"/>
    <property type="match status" value="1"/>
</dbReference>
<keyword evidence="12" id="KW-0342">GTP-binding</keyword>
<evidence type="ECO:0000256" key="9">
    <source>
        <dbReference type="ARBA" id="ARBA00022741"/>
    </source>
</evidence>
<evidence type="ECO:0000256" key="7">
    <source>
        <dbReference type="ARBA" id="ARBA00022490"/>
    </source>
</evidence>
<dbReference type="CDD" id="cd01889">
    <property type="entry name" value="SelB_euk"/>
    <property type="match status" value="1"/>
</dbReference>
<reference evidence="20 21" key="1">
    <citation type="submission" date="2024-04" db="EMBL/GenBank/DDBJ databases">
        <authorList>
            <consortium name="Genoscope - CEA"/>
            <person name="William W."/>
        </authorList>
    </citation>
    <scope>NUCLEOTIDE SEQUENCE [LARGE SCALE GENOMIC DNA]</scope>
</reference>
<evidence type="ECO:0000256" key="6">
    <source>
        <dbReference type="ARBA" id="ARBA00022481"/>
    </source>
</evidence>
<evidence type="ECO:0000313" key="21">
    <source>
        <dbReference type="Proteomes" id="UP001497497"/>
    </source>
</evidence>
<comment type="catalytic activity">
    <reaction evidence="14">
        <text>GTP + H2O = GDP + phosphate + H(+)</text>
        <dbReference type="Rhea" id="RHEA:19669"/>
        <dbReference type="ChEBI" id="CHEBI:15377"/>
        <dbReference type="ChEBI" id="CHEBI:15378"/>
        <dbReference type="ChEBI" id="CHEBI:37565"/>
        <dbReference type="ChEBI" id="CHEBI:43474"/>
        <dbReference type="ChEBI" id="CHEBI:58189"/>
    </reaction>
    <physiologicalReaction direction="left-to-right" evidence="14">
        <dbReference type="Rhea" id="RHEA:19670"/>
    </physiologicalReaction>
</comment>
<dbReference type="GO" id="GO:0003746">
    <property type="term" value="F:translation elongation factor activity"/>
    <property type="evidence" value="ECO:0007669"/>
    <property type="project" value="TreeGrafter"/>
</dbReference>
<dbReference type="GO" id="GO:0001514">
    <property type="term" value="P:selenocysteine incorporation"/>
    <property type="evidence" value="ECO:0007669"/>
    <property type="project" value="TreeGrafter"/>
</dbReference>
<evidence type="ECO:0000256" key="4">
    <source>
        <dbReference type="ARBA" id="ARBA00004496"/>
    </source>
</evidence>
<keyword evidence="7" id="KW-0963">Cytoplasm</keyword>
<evidence type="ECO:0000256" key="12">
    <source>
        <dbReference type="ARBA" id="ARBA00023134"/>
    </source>
</evidence>
<keyword evidence="21" id="KW-1185">Reference proteome</keyword>
<dbReference type="SUPFAM" id="SSF52540">
    <property type="entry name" value="P-loop containing nucleoside triphosphate hydrolases"/>
    <property type="match status" value="1"/>
</dbReference>
<accession>A0AAV2I5Q3</accession>
<keyword evidence="11" id="KW-0648">Protein biosynthesis</keyword>
<evidence type="ECO:0000256" key="17">
    <source>
        <dbReference type="ARBA" id="ARBA00082387"/>
    </source>
</evidence>
<dbReference type="FunFam" id="3.40.50.300:FF:000900">
    <property type="entry name" value="Eukaryotic elongation factor, selenocysteine-tRNA-specific"/>
    <property type="match status" value="1"/>
</dbReference>
<dbReference type="InterPro" id="IPR009000">
    <property type="entry name" value="Transl_B-barrel_sf"/>
</dbReference>
<dbReference type="GO" id="GO:0003924">
    <property type="term" value="F:GTPase activity"/>
    <property type="evidence" value="ECO:0007669"/>
    <property type="project" value="InterPro"/>
</dbReference>
<evidence type="ECO:0000256" key="3">
    <source>
        <dbReference type="ARBA" id="ARBA00004123"/>
    </source>
</evidence>
<evidence type="ECO:0000256" key="1">
    <source>
        <dbReference type="ARBA" id="ARBA00001936"/>
    </source>
</evidence>
<dbReference type="SUPFAM" id="SSF50447">
    <property type="entry name" value="Translation proteins"/>
    <property type="match status" value="1"/>
</dbReference>
<dbReference type="Gene3D" id="2.40.30.10">
    <property type="entry name" value="Translation factors"/>
    <property type="match status" value="2"/>
</dbReference>
<organism evidence="20 21">
    <name type="scientific">Lymnaea stagnalis</name>
    <name type="common">Great pond snail</name>
    <name type="synonym">Helix stagnalis</name>
    <dbReference type="NCBI Taxonomy" id="6523"/>
    <lineage>
        <taxon>Eukaryota</taxon>
        <taxon>Metazoa</taxon>
        <taxon>Spiralia</taxon>
        <taxon>Lophotrochozoa</taxon>
        <taxon>Mollusca</taxon>
        <taxon>Gastropoda</taxon>
        <taxon>Heterobranchia</taxon>
        <taxon>Euthyneura</taxon>
        <taxon>Panpulmonata</taxon>
        <taxon>Hygrophila</taxon>
        <taxon>Lymnaeoidea</taxon>
        <taxon>Lymnaeidae</taxon>
        <taxon>Lymnaea</taxon>
    </lineage>
</organism>
<dbReference type="Gene3D" id="3.40.50.300">
    <property type="entry name" value="P-loop containing nucleotide triphosphate hydrolases"/>
    <property type="match status" value="1"/>
</dbReference>
<comment type="cofactor">
    <cofactor evidence="1">
        <name>Mn(2+)</name>
        <dbReference type="ChEBI" id="CHEBI:29035"/>
    </cofactor>
</comment>
<protein>
    <recommendedName>
        <fullName evidence="5">Selenocysteine-specific elongation factor</fullName>
    </recommendedName>
    <alternativeName>
        <fullName evidence="17">Elongation factor sec</fullName>
    </alternativeName>
    <alternativeName>
        <fullName evidence="16">Eukaryotic elongation factor, selenocysteine-tRNA-specific</fullName>
    </alternativeName>
</protein>
<dbReference type="PROSITE" id="PS51722">
    <property type="entry name" value="G_TR_2"/>
    <property type="match status" value="1"/>
</dbReference>
<dbReference type="PANTHER" id="PTHR43721:SF11">
    <property type="entry name" value="SELENOCYSTEINE-SPECIFIC ELONGATION FACTOR"/>
    <property type="match status" value="1"/>
</dbReference>
<evidence type="ECO:0000256" key="13">
    <source>
        <dbReference type="ARBA" id="ARBA00023242"/>
    </source>
</evidence>
<dbReference type="InterPro" id="IPR049394">
    <property type="entry name" value="eEFSec_C"/>
</dbReference>
<evidence type="ECO:0000256" key="14">
    <source>
        <dbReference type="ARBA" id="ARBA00049117"/>
    </source>
</evidence>
<evidence type="ECO:0000259" key="19">
    <source>
        <dbReference type="PROSITE" id="PS51722"/>
    </source>
</evidence>
<feature type="compositionally biased region" description="Basic and acidic residues" evidence="18">
    <location>
        <begin position="544"/>
        <end position="555"/>
    </location>
</feature>
<dbReference type="Pfam" id="PF21208">
    <property type="entry name" value="euk_SelB_III"/>
    <property type="match status" value="1"/>
</dbReference>
<dbReference type="CDD" id="cd04094">
    <property type="entry name" value="eSelB_III"/>
    <property type="match status" value="1"/>
</dbReference>
<dbReference type="CDD" id="cd03696">
    <property type="entry name" value="SelB_II"/>
    <property type="match status" value="1"/>
</dbReference>
<evidence type="ECO:0000256" key="2">
    <source>
        <dbReference type="ARBA" id="ARBA00001946"/>
    </source>
</evidence>
<feature type="region of interest" description="Disordered" evidence="18">
    <location>
        <begin position="535"/>
        <end position="555"/>
    </location>
</feature>
<dbReference type="GO" id="GO:0005634">
    <property type="term" value="C:nucleus"/>
    <property type="evidence" value="ECO:0007669"/>
    <property type="project" value="UniProtKB-SubCell"/>
</dbReference>
<evidence type="ECO:0000256" key="8">
    <source>
        <dbReference type="ARBA" id="ARBA00022553"/>
    </source>
</evidence>
<dbReference type="NCBIfam" id="TIGR00231">
    <property type="entry name" value="small_GTP"/>
    <property type="match status" value="1"/>
</dbReference>
<dbReference type="PRINTS" id="PR00315">
    <property type="entry name" value="ELONGATNFCT"/>
</dbReference>
<evidence type="ECO:0000256" key="10">
    <source>
        <dbReference type="ARBA" id="ARBA00022801"/>
    </source>
</evidence>
<dbReference type="Pfam" id="PF00009">
    <property type="entry name" value="GTP_EFTU"/>
    <property type="match status" value="1"/>
</dbReference>
<dbReference type="GO" id="GO:0005737">
    <property type="term" value="C:cytoplasm"/>
    <property type="evidence" value="ECO:0007669"/>
    <property type="project" value="UniProtKB-SubCell"/>
</dbReference>
<keyword evidence="10" id="KW-0378">Hydrolase</keyword>
<sequence length="579" mass="63110">MTINVLNFNVGVLGHVDSGKTSLSKALSTIASTACFDKNPQSKERGITLDLGFSSFTVDIPASKMDDLKGYSNIQYTLVDCPGHASLIRTIIGGAQIIDLMMLVVDITKGMQTQTAECLVIGEITCSKMIVVLNKLDMIHADKQASTVDRMKKRMWKTLEGTKFAGCPIVAVAAKPGGPEAPETEAISVIDLISTLVNSTYMPSRSEEGPFVFSADHCFSIRGQGTVMTGTVLSGNISINDTVEIPSLGMTKKVKSMQMFRSPVEKIKQGDRAGICVTQFDPTLLERGLVCSPGALVTVEAVIISIKKITYYKGSITTKSKFHITLGHETVMGRVSVFGLPSESSLGSVENLSQSLSDSHLDGHVFDFSKEYIYLDELISAGKKSEEDSLIQQNLNVGRQFALIELERPITCAPHSLVIGSRLDADVHTSACRIAFHGKILEAMTDVKYKETILPKVKVFKMKAREGQVERATDKYSVIAKNLFKKETNLAAFANLRVVLSSGEKGIIEGGFGQSGKVKIRIPEGLCNETYQRYSGSNKKKGKAKDDEAAPVPESKEPVKVCLSFKRYVYDLKKDMIQS</sequence>
<dbReference type="InterPro" id="IPR004161">
    <property type="entry name" value="EFTu-like_2"/>
</dbReference>
<dbReference type="Pfam" id="PF21131">
    <property type="entry name" value="eEFSec_4th"/>
    <property type="match status" value="1"/>
</dbReference>
<evidence type="ECO:0000256" key="16">
    <source>
        <dbReference type="ARBA" id="ARBA00076506"/>
    </source>
</evidence>
<evidence type="ECO:0000256" key="5">
    <source>
        <dbReference type="ARBA" id="ARBA00015953"/>
    </source>
</evidence>
<dbReference type="InterPro" id="IPR050055">
    <property type="entry name" value="EF-Tu_GTPase"/>
</dbReference>
<dbReference type="InterPro" id="IPR000795">
    <property type="entry name" value="T_Tr_GTP-bd_dom"/>
</dbReference>
<dbReference type="InterPro" id="IPR005225">
    <property type="entry name" value="Small_GTP-bd"/>
</dbReference>
<dbReference type="GO" id="GO:0005525">
    <property type="term" value="F:GTP binding"/>
    <property type="evidence" value="ECO:0007669"/>
    <property type="project" value="UniProtKB-KW"/>
</dbReference>
<feature type="domain" description="Tr-type G" evidence="19">
    <location>
        <begin position="5"/>
        <end position="197"/>
    </location>
</feature>
<dbReference type="InterPro" id="IPR027417">
    <property type="entry name" value="P-loop_NTPase"/>
</dbReference>
<gene>
    <name evidence="20" type="ORF">GSLYS_00014454001</name>
</gene>
<dbReference type="AlphaFoldDB" id="A0AAV2I5Q3"/>
<proteinExistence type="predicted"/>
<comment type="subcellular location">
    <subcellularLocation>
        <location evidence="4">Cytoplasm</location>
    </subcellularLocation>
    <subcellularLocation>
        <location evidence="3">Nucleus</location>
    </subcellularLocation>
</comment>
<dbReference type="FunFam" id="2.40.30.10:FF:000052">
    <property type="entry name" value="Selenocysteine-specific elongation factor EF-Sec"/>
    <property type="match status" value="1"/>
</dbReference>
<dbReference type="InterPro" id="IPR049393">
    <property type="entry name" value="eEFSec_III"/>
</dbReference>
<evidence type="ECO:0000256" key="11">
    <source>
        <dbReference type="ARBA" id="ARBA00022917"/>
    </source>
</evidence>
<dbReference type="Pfam" id="PF03144">
    <property type="entry name" value="GTP_EFTU_D2"/>
    <property type="match status" value="1"/>
</dbReference>
<keyword evidence="13" id="KW-0539">Nucleus</keyword>
<evidence type="ECO:0000256" key="18">
    <source>
        <dbReference type="SAM" id="MobiDB-lite"/>
    </source>
</evidence>
<keyword evidence="6" id="KW-0488">Methylation</keyword>
<comment type="function">
    <text evidence="15">Translation factor required for the incorporation of the rare amino acid selenocysteine encoded by UGA codons. Replaces the eRF1-eRF3-GTP ternary complex for the insertion of selenocysteine directed by the UGA codon. Insertion of selenocysteine at UGA codons is mediated by SECISBP2 and EEFSEC: SECISBP2 (1) specifically binds the SECIS sequence once the 80S ribosome encounters an in-frame UGA codon and (2) contacts the RPS27A/eS31 of the 40S ribosome before ribosome stalling. (3) GTP-bound EEFSEC then delivers selenocysteinyl-tRNA(Sec) to the 80S ribosome and adopts a preaccommodated state conformation. (4) After GTP hydrolysis, EEFSEC dissociates from the assembly, selenocysteinyl-tRNA(Sec) accommodates, and peptide bond synthesis and selenoprotein elongation occur.</text>
</comment>
<dbReference type="Proteomes" id="UP001497497">
    <property type="component" value="Unassembled WGS sequence"/>
</dbReference>